<organism evidence="2 3">
    <name type="scientific">Terfezia boudieri ATCC MYA-4762</name>
    <dbReference type="NCBI Taxonomy" id="1051890"/>
    <lineage>
        <taxon>Eukaryota</taxon>
        <taxon>Fungi</taxon>
        <taxon>Dikarya</taxon>
        <taxon>Ascomycota</taxon>
        <taxon>Pezizomycotina</taxon>
        <taxon>Pezizomycetes</taxon>
        <taxon>Pezizales</taxon>
        <taxon>Pezizaceae</taxon>
        <taxon>Terfezia</taxon>
    </lineage>
</organism>
<dbReference type="Pfam" id="PF09495">
    <property type="entry name" value="DUF2462"/>
    <property type="match status" value="1"/>
</dbReference>
<feature type="non-terminal residue" evidence="2">
    <location>
        <position position="1"/>
    </location>
</feature>
<dbReference type="OrthoDB" id="5239630at2759"/>
<reference evidence="2 3" key="1">
    <citation type="journal article" date="2018" name="Nat. Ecol. Evol.">
        <title>Pezizomycetes genomes reveal the molecular basis of ectomycorrhizal truffle lifestyle.</title>
        <authorList>
            <person name="Murat C."/>
            <person name="Payen T."/>
            <person name="Noel B."/>
            <person name="Kuo A."/>
            <person name="Morin E."/>
            <person name="Chen J."/>
            <person name="Kohler A."/>
            <person name="Krizsan K."/>
            <person name="Balestrini R."/>
            <person name="Da Silva C."/>
            <person name="Montanini B."/>
            <person name="Hainaut M."/>
            <person name="Levati E."/>
            <person name="Barry K.W."/>
            <person name="Belfiori B."/>
            <person name="Cichocki N."/>
            <person name="Clum A."/>
            <person name="Dockter R.B."/>
            <person name="Fauchery L."/>
            <person name="Guy J."/>
            <person name="Iotti M."/>
            <person name="Le Tacon F."/>
            <person name="Lindquist E.A."/>
            <person name="Lipzen A."/>
            <person name="Malagnac F."/>
            <person name="Mello A."/>
            <person name="Molinier V."/>
            <person name="Miyauchi S."/>
            <person name="Poulain J."/>
            <person name="Riccioni C."/>
            <person name="Rubini A."/>
            <person name="Sitrit Y."/>
            <person name="Splivallo R."/>
            <person name="Traeger S."/>
            <person name="Wang M."/>
            <person name="Zifcakova L."/>
            <person name="Wipf D."/>
            <person name="Zambonelli A."/>
            <person name="Paolocci F."/>
            <person name="Nowrousian M."/>
            <person name="Ottonello S."/>
            <person name="Baldrian P."/>
            <person name="Spatafora J.W."/>
            <person name="Henrissat B."/>
            <person name="Nagy L.G."/>
            <person name="Aury J.M."/>
            <person name="Wincker P."/>
            <person name="Grigoriev I.V."/>
            <person name="Bonfante P."/>
            <person name="Martin F.M."/>
        </authorList>
    </citation>
    <scope>NUCLEOTIDE SEQUENCE [LARGE SCALE GENOMIC DNA]</scope>
    <source>
        <strain evidence="2 3">ATCC MYA-4762</strain>
    </source>
</reference>
<evidence type="ECO:0000313" key="2">
    <source>
        <dbReference type="EMBL" id="RPB22923.1"/>
    </source>
</evidence>
<dbReference type="Proteomes" id="UP000267821">
    <property type="component" value="Unassembled WGS sequence"/>
</dbReference>
<keyword evidence="3" id="KW-1185">Reference proteome</keyword>
<proteinExistence type="predicted"/>
<dbReference type="STRING" id="1051890.A0A3N4LJ50"/>
<gene>
    <name evidence="2" type="ORF">L211DRAFT_788061</name>
</gene>
<dbReference type="InParanoid" id="A0A3N4LJ50"/>
<accession>A0A3N4LJ50</accession>
<protein>
    <submittedName>
        <fullName evidence="2">Uncharacterized protein</fullName>
    </submittedName>
</protein>
<evidence type="ECO:0000313" key="3">
    <source>
        <dbReference type="Proteomes" id="UP000267821"/>
    </source>
</evidence>
<name>A0A3N4LJ50_9PEZI</name>
<sequence length="74" mass="7925">ALAPRPGRKVIAPKKAELVRQEKLKKKVTSGLIAATERTLAAKAGHLELLRGGKKDSKDRKEEEGKKPAGEGGK</sequence>
<dbReference type="AlphaFoldDB" id="A0A3N4LJ50"/>
<dbReference type="EMBL" id="ML121549">
    <property type="protein sequence ID" value="RPB22923.1"/>
    <property type="molecule type" value="Genomic_DNA"/>
</dbReference>
<evidence type="ECO:0000256" key="1">
    <source>
        <dbReference type="SAM" id="MobiDB-lite"/>
    </source>
</evidence>
<dbReference type="InterPro" id="IPR019034">
    <property type="entry name" value="UPF0390"/>
</dbReference>
<feature type="region of interest" description="Disordered" evidence="1">
    <location>
        <begin position="46"/>
        <end position="74"/>
    </location>
</feature>